<feature type="chain" id="PRO_5005217858" evidence="3">
    <location>
        <begin position="23"/>
        <end position="515"/>
    </location>
</feature>
<dbReference type="Pfam" id="PF03314">
    <property type="entry name" value="DUF273"/>
    <property type="match status" value="1"/>
</dbReference>
<accession>A0A0H5DT72</accession>
<reference evidence="5" key="1">
    <citation type="submission" date="2015-06" db="EMBL/GenBank/DDBJ databases">
        <authorList>
            <person name="Bertelli C."/>
        </authorList>
    </citation>
    <scope>NUCLEOTIDE SEQUENCE [LARGE SCALE GENOMIC DNA]</scope>
    <source>
        <strain evidence="5">CRIB-30</strain>
    </source>
</reference>
<dbReference type="GO" id="GO:0006487">
    <property type="term" value="P:protein N-linked glycosylation"/>
    <property type="evidence" value="ECO:0007669"/>
    <property type="project" value="TreeGrafter"/>
</dbReference>
<dbReference type="InterPro" id="IPR029044">
    <property type="entry name" value="Nucleotide-diphossugar_trans"/>
</dbReference>
<dbReference type="InterPro" id="IPR004988">
    <property type="entry name" value="DUF273"/>
</dbReference>
<proteinExistence type="predicted"/>
<evidence type="ECO:0000256" key="1">
    <source>
        <dbReference type="ARBA" id="ARBA00022676"/>
    </source>
</evidence>
<dbReference type="PANTHER" id="PTHR31306:SF4">
    <property type="entry name" value="ALPHA-1,2-GALACTOSYLTRANSFERASE"/>
    <property type="match status" value="1"/>
</dbReference>
<dbReference type="EMBL" id="CWGJ01000025">
    <property type="protein sequence ID" value="CRX39019.1"/>
    <property type="molecule type" value="Genomic_DNA"/>
</dbReference>
<dbReference type="GO" id="GO:0016757">
    <property type="term" value="F:glycosyltransferase activity"/>
    <property type="evidence" value="ECO:0007669"/>
    <property type="project" value="UniProtKB-KW"/>
</dbReference>
<organism evidence="4 5">
    <name type="scientific">Estrella lausannensis</name>
    <dbReference type="NCBI Taxonomy" id="483423"/>
    <lineage>
        <taxon>Bacteria</taxon>
        <taxon>Pseudomonadati</taxon>
        <taxon>Chlamydiota</taxon>
        <taxon>Chlamydiia</taxon>
        <taxon>Parachlamydiales</taxon>
        <taxon>Candidatus Criblamydiaceae</taxon>
        <taxon>Estrella</taxon>
    </lineage>
</organism>
<dbReference type="SUPFAM" id="SSF53448">
    <property type="entry name" value="Nucleotide-diphospho-sugar transferases"/>
    <property type="match status" value="1"/>
</dbReference>
<keyword evidence="2" id="KW-0808">Transferase</keyword>
<dbReference type="Proteomes" id="UP000220251">
    <property type="component" value="Unassembled WGS sequence"/>
</dbReference>
<dbReference type="GO" id="GO:0016020">
    <property type="term" value="C:membrane"/>
    <property type="evidence" value="ECO:0007669"/>
    <property type="project" value="InterPro"/>
</dbReference>
<dbReference type="RefSeq" id="WP_098038876.1">
    <property type="nucleotide sequence ID" value="NZ_CWGJ01000025.1"/>
</dbReference>
<evidence type="ECO:0000313" key="4">
    <source>
        <dbReference type="EMBL" id="CRX39019.1"/>
    </source>
</evidence>
<evidence type="ECO:0000313" key="5">
    <source>
        <dbReference type="Proteomes" id="UP000220251"/>
    </source>
</evidence>
<dbReference type="Gene3D" id="3.90.550.10">
    <property type="entry name" value="Spore Coat Polysaccharide Biosynthesis Protein SpsA, Chain A"/>
    <property type="match status" value="1"/>
</dbReference>
<evidence type="ECO:0000256" key="2">
    <source>
        <dbReference type="ARBA" id="ARBA00022679"/>
    </source>
</evidence>
<keyword evidence="1" id="KW-0328">Glycosyltransferase</keyword>
<sequence length="515" mass="59695">MFKIVNSIFLLGCLLAYAPAMEALEKVFPGITIHHNIPSDHQGPRIALITFISDAKSSHQCESYHPYPETVKFGTRSKELYCQKHGYDFIIGSEKLYECDGHPAPNKEKLSIHWMKVPMLARFLSDYDWVIWTDADSIFLNPDITLESYLDDSYDILFGTHHLTCQSLNTGHIFVKCNQWSRDFLNEWWTYSEEYQEGTWDLENLTMMLQTKSRDYLNHIKRLPTKVTDLSADEYEPGDFIVHFYAYHGKELYEIFQIFEEKYGHVIDKLENELLEERLSQDRYTDHIKVFKKIFDTKPIRGLLEFGLGNSTRYFLKNLAEVVSVEFITNALSPEWLNLCLDRYQADSNWHPFAFLSGCTKKTYSLANHANLKLFQASPKLYDANSLASHHCNRSKYPLDPGFADDLNRCLKKILKQHAIDVAFVDSGLILRGELVQSLFNKVPIIAAHDFPENIAEVDPDTDIYGYSFIPSHPKYQEFFIGPPFCQQGLKIWVKNTTEFFDLLQTLTDLSSSNQ</sequence>
<name>A0A0H5DT72_9BACT</name>
<feature type="signal peptide" evidence="3">
    <location>
        <begin position="1"/>
        <end position="22"/>
    </location>
</feature>
<dbReference type="AlphaFoldDB" id="A0A0H5DT72"/>
<gene>
    <name evidence="4" type="ORF">ELAC_1692</name>
</gene>
<keyword evidence="5" id="KW-1185">Reference proteome</keyword>
<evidence type="ECO:0000256" key="3">
    <source>
        <dbReference type="SAM" id="SignalP"/>
    </source>
</evidence>
<dbReference type="InterPro" id="IPR008630">
    <property type="entry name" value="Glyco_trans_34"/>
</dbReference>
<keyword evidence="3" id="KW-0732">Signal</keyword>
<dbReference type="PANTHER" id="PTHR31306">
    <property type="entry name" value="ALPHA-1,6-MANNOSYLTRANSFERASE MNN11-RELATED"/>
    <property type="match status" value="1"/>
</dbReference>
<protein>
    <submittedName>
        <fullName evidence="4">Putative secreted protein</fullName>
    </submittedName>
</protein>
<dbReference type="OrthoDB" id="8829532at2"/>